<feature type="region of interest" description="Disordered" evidence="1">
    <location>
        <begin position="111"/>
        <end position="147"/>
    </location>
</feature>
<feature type="compositionally biased region" description="Gly residues" evidence="1">
    <location>
        <begin position="135"/>
        <end position="144"/>
    </location>
</feature>
<organism evidence="2 3">
    <name type="scientific">Streptomyces venezuelae</name>
    <dbReference type="NCBI Taxonomy" id="54571"/>
    <lineage>
        <taxon>Bacteria</taxon>
        <taxon>Bacillati</taxon>
        <taxon>Actinomycetota</taxon>
        <taxon>Actinomycetes</taxon>
        <taxon>Kitasatosporales</taxon>
        <taxon>Streptomycetaceae</taxon>
        <taxon>Streptomyces</taxon>
    </lineage>
</organism>
<gene>
    <name evidence="2" type="ORF">DEJ47_30615</name>
</gene>
<evidence type="ECO:0000313" key="2">
    <source>
        <dbReference type="EMBL" id="QES30210.1"/>
    </source>
</evidence>
<dbReference type="AlphaFoldDB" id="A0A5P2BJM1"/>
<protein>
    <submittedName>
        <fullName evidence="2">Uncharacterized protein</fullName>
    </submittedName>
</protein>
<sequence length="291" mass="30684">MGAARQRLWEHLRGLRLRAECARRAQGLSVSQATVARELDASGRAALRGFSGQRINDWTPEEPGAMSIPQSRSHDRVVALAGVWAAWAGDPAPGRTLRDLLDEACDEWTRERRTGTLGTPEGRPSGSGERRLPGSGEGAAGGGDASAVRAAHAVNAIPAPDAHPASVPHAEPVAHATTAPHPAPALPRTVRDLGPWLLEVREAPPPGPPPHAWACARRDPLAHIDRERATEACHEALVTALRKAGSPEADAYARWARAAGKLPVASCLPHGVQLDGSQAAPCSWAAVMEQT</sequence>
<dbReference type="EMBL" id="CP029193">
    <property type="protein sequence ID" value="QES30210.1"/>
    <property type="molecule type" value="Genomic_DNA"/>
</dbReference>
<dbReference type="RefSeq" id="WP_150173669.1">
    <property type="nucleotide sequence ID" value="NZ_CP029193.1"/>
</dbReference>
<reference evidence="2 3" key="1">
    <citation type="submission" date="2018-05" db="EMBL/GenBank/DDBJ databases">
        <title>Streptomyces venezuelae.</title>
        <authorList>
            <person name="Kim W."/>
            <person name="Lee N."/>
            <person name="Cho B.-K."/>
        </authorList>
    </citation>
    <scope>NUCLEOTIDE SEQUENCE [LARGE SCALE GENOMIC DNA]</scope>
    <source>
        <strain evidence="2 3">ATCC 14583</strain>
    </source>
</reference>
<name>A0A5P2BJM1_STRVZ</name>
<accession>A0A5P2BJM1</accession>
<evidence type="ECO:0000256" key="1">
    <source>
        <dbReference type="SAM" id="MobiDB-lite"/>
    </source>
</evidence>
<dbReference type="Proteomes" id="UP000323046">
    <property type="component" value="Chromosome"/>
</dbReference>
<proteinExistence type="predicted"/>
<keyword evidence="3" id="KW-1185">Reference proteome</keyword>
<evidence type="ECO:0000313" key="3">
    <source>
        <dbReference type="Proteomes" id="UP000323046"/>
    </source>
</evidence>
<feature type="region of interest" description="Disordered" evidence="1">
    <location>
        <begin position="159"/>
        <end position="188"/>
    </location>
</feature>
<feature type="compositionally biased region" description="Low complexity" evidence="1">
    <location>
        <begin position="159"/>
        <end position="180"/>
    </location>
</feature>